<dbReference type="RefSeq" id="XP_052947957.1">
    <property type="nucleotide sequence ID" value="XM_053092053.1"/>
</dbReference>
<dbReference type="PANTHER" id="PTHR12993">
    <property type="entry name" value="N-ACETYLGLUCOSAMINYL-PHOSPHATIDYLINOSITOL DE-N-ACETYLASE-RELATED"/>
    <property type="match status" value="1"/>
</dbReference>
<keyword evidence="3" id="KW-0812">Transmembrane</keyword>
<reference evidence="4" key="1">
    <citation type="journal article" date="2022" name="G3 (Bethesda)">
        <title>High quality genome of the basidiomycete yeast Dioszegia hungarica PDD-24b-2 isolated from cloud water.</title>
        <authorList>
            <person name="Jarrige D."/>
            <person name="Haridas S."/>
            <person name="Bleykasten-Grosshans C."/>
            <person name="Joly M."/>
            <person name="Nadalig T."/>
            <person name="Sancelme M."/>
            <person name="Vuilleumier S."/>
            <person name="Grigoriev I.V."/>
            <person name="Amato P."/>
            <person name="Bringel F."/>
        </authorList>
    </citation>
    <scope>NUCLEOTIDE SEQUENCE</scope>
    <source>
        <strain evidence="4">PDD-24b-2</strain>
    </source>
</reference>
<keyword evidence="3" id="KW-1133">Transmembrane helix</keyword>
<organism evidence="4 5">
    <name type="scientific">Dioszegia hungarica</name>
    <dbReference type="NCBI Taxonomy" id="4972"/>
    <lineage>
        <taxon>Eukaryota</taxon>
        <taxon>Fungi</taxon>
        <taxon>Dikarya</taxon>
        <taxon>Basidiomycota</taxon>
        <taxon>Agaricomycotina</taxon>
        <taxon>Tremellomycetes</taxon>
        <taxon>Tremellales</taxon>
        <taxon>Bulleribasidiaceae</taxon>
        <taxon>Dioszegia</taxon>
    </lineage>
</organism>
<dbReference type="GO" id="GO:0005783">
    <property type="term" value="C:endoplasmic reticulum"/>
    <property type="evidence" value="ECO:0007669"/>
    <property type="project" value="TreeGrafter"/>
</dbReference>
<feature type="transmembrane region" description="Helical" evidence="3">
    <location>
        <begin position="12"/>
        <end position="32"/>
    </location>
</feature>
<comment type="similarity">
    <text evidence="1">Belongs to the PIGL family.</text>
</comment>
<evidence type="ECO:0000256" key="3">
    <source>
        <dbReference type="SAM" id="Phobius"/>
    </source>
</evidence>
<evidence type="ECO:0000313" key="4">
    <source>
        <dbReference type="EMBL" id="KAI9638180.1"/>
    </source>
</evidence>
<dbReference type="InterPro" id="IPR024078">
    <property type="entry name" value="LmbE-like_dom_sf"/>
</dbReference>
<dbReference type="EC" id="3.5.1.89" evidence="2"/>
<dbReference type="GeneID" id="77731258"/>
<dbReference type="EMBL" id="JAKWFO010000003">
    <property type="protein sequence ID" value="KAI9638180.1"/>
    <property type="molecule type" value="Genomic_DNA"/>
</dbReference>
<dbReference type="PANTHER" id="PTHR12993:SF11">
    <property type="entry name" value="N-ACETYLGLUCOSAMINYL-PHOSPHATIDYLINOSITOL DE-N-ACETYLASE"/>
    <property type="match status" value="1"/>
</dbReference>
<protein>
    <recommendedName>
        <fullName evidence="2">N-acetylglucosaminylphosphatidylinositol deacetylase</fullName>
        <ecNumber evidence="2">3.5.1.89</ecNumber>
    </recommendedName>
</protein>
<evidence type="ECO:0000256" key="1">
    <source>
        <dbReference type="ARBA" id="ARBA00006066"/>
    </source>
</evidence>
<name>A0AA38HDM3_9TREE</name>
<dbReference type="AlphaFoldDB" id="A0AA38HDM3"/>
<evidence type="ECO:0000313" key="5">
    <source>
        <dbReference type="Proteomes" id="UP001164286"/>
    </source>
</evidence>
<dbReference type="InterPro" id="IPR003737">
    <property type="entry name" value="GlcNAc_PI_deacetylase-related"/>
</dbReference>
<accession>A0AA38HDM3</accession>
<sequence>MPSRAHTIWNIQATLTLPILWSFTALLLAMIIPPPSLNTQLQPVYHHSPRAHIDATGAGRTALILTAHPDDEAMFFSPTIMGLKNHGWEVRGLCLSTGNAEGLGAERVEELKRSYGVFGLQESHVKWLNDSSFPDNMGAVWRSEDVQRAVSEYLSDQPADVIVTFDKHGISAHPNHASLSSFRPAPSSTHPTMLYHLNTPSILKKYSGPLNPVFRRGYYQLAKGMSEWADLFDVKLPVKADFSVTSSGTDWIRSVRAMREHKSQMTWYRYGWLASSGLMWANDLTLVV</sequence>
<dbReference type="Gene3D" id="3.40.50.10320">
    <property type="entry name" value="LmbE-like"/>
    <property type="match status" value="1"/>
</dbReference>
<gene>
    <name evidence="4" type="ORF">MKK02DRAFT_42568</name>
</gene>
<evidence type="ECO:0000256" key="2">
    <source>
        <dbReference type="ARBA" id="ARBA00012176"/>
    </source>
</evidence>
<dbReference type="GO" id="GO:0000225">
    <property type="term" value="F:N-acetylglucosaminylphosphatidylinositol deacetylase activity"/>
    <property type="evidence" value="ECO:0007669"/>
    <property type="project" value="UniProtKB-EC"/>
</dbReference>
<dbReference type="Proteomes" id="UP001164286">
    <property type="component" value="Unassembled WGS sequence"/>
</dbReference>
<dbReference type="SUPFAM" id="SSF102588">
    <property type="entry name" value="LmbE-like"/>
    <property type="match status" value="1"/>
</dbReference>
<dbReference type="Pfam" id="PF02585">
    <property type="entry name" value="PIG-L"/>
    <property type="match status" value="1"/>
</dbReference>
<keyword evidence="3" id="KW-0472">Membrane</keyword>
<proteinExistence type="inferred from homology"/>
<keyword evidence="5" id="KW-1185">Reference proteome</keyword>
<comment type="caution">
    <text evidence="4">The sequence shown here is derived from an EMBL/GenBank/DDBJ whole genome shotgun (WGS) entry which is preliminary data.</text>
</comment>